<evidence type="ECO:0000313" key="1">
    <source>
        <dbReference type="EMBL" id="QHU09291.1"/>
    </source>
</evidence>
<accession>A0A6C0JWI9</accession>
<dbReference type="EMBL" id="MN740707">
    <property type="protein sequence ID" value="QHU09291.1"/>
    <property type="molecule type" value="Genomic_DNA"/>
</dbReference>
<dbReference type="AlphaFoldDB" id="A0A6C0JWI9"/>
<proteinExistence type="predicted"/>
<protein>
    <submittedName>
        <fullName evidence="1">Uncharacterized protein</fullName>
    </submittedName>
</protein>
<name>A0A6C0JWI9_9ZZZZ</name>
<sequence length="74" mass="8942">MHIEIKSYLQSCIKFKKYLKLHSIPFSNQNEDSRINSCMYEPVVIELLVTEFGEKNKKTQPRMWYDILALEHMY</sequence>
<reference evidence="1" key="1">
    <citation type="journal article" date="2020" name="Nature">
        <title>Giant virus diversity and host interactions through global metagenomics.</title>
        <authorList>
            <person name="Schulz F."/>
            <person name="Roux S."/>
            <person name="Paez-Espino D."/>
            <person name="Jungbluth S."/>
            <person name="Walsh D.A."/>
            <person name="Denef V.J."/>
            <person name="McMahon K.D."/>
            <person name="Konstantinidis K.T."/>
            <person name="Eloe-Fadrosh E.A."/>
            <person name="Kyrpides N.C."/>
            <person name="Woyke T."/>
        </authorList>
    </citation>
    <scope>NUCLEOTIDE SEQUENCE</scope>
    <source>
        <strain evidence="1">GVMAG-S-1074260-58</strain>
    </source>
</reference>
<organism evidence="1">
    <name type="scientific">viral metagenome</name>
    <dbReference type="NCBI Taxonomy" id="1070528"/>
    <lineage>
        <taxon>unclassified sequences</taxon>
        <taxon>metagenomes</taxon>
        <taxon>organismal metagenomes</taxon>
    </lineage>
</organism>